<gene>
    <name evidence="2" type="ORF">Lbir_0190</name>
    <name evidence="3" type="ORF">NCTC12437_02036</name>
</gene>
<sequence length="175" mass="20062">MRKFPAIIVRCLILILPGSLLCGCDTSEDLELSRYINEVKSRKAQPIEPIPTIKPLAKFTYPENESRRSPFKPKTVKKFEDKLAPNTKRPRQPLEQYPLDSLRFVGILKEGNVVWGLISLPNGEIVRVRPGDYMGQNYGKIMQITNTTLKLEETVQISGKWEKKMTNFDLNAKEE</sequence>
<reference evidence="3 5" key="2">
    <citation type="submission" date="2018-06" db="EMBL/GenBank/DDBJ databases">
        <authorList>
            <consortium name="Pathogen Informatics"/>
            <person name="Doyle S."/>
        </authorList>
    </citation>
    <scope>NUCLEOTIDE SEQUENCE [LARGE SCALE GENOMIC DNA]</scope>
    <source>
        <strain evidence="3 5">NCTC12437</strain>
    </source>
</reference>
<dbReference type="Proteomes" id="UP000255066">
    <property type="component" value="Unassembled WGS sequence"/>
</dbReference>
<dbReference type="OrthoDB" id="5296580at2"/>
<evidence type="ECO:0000313" key="3">
    <source>
        <dbReference type="EMBL" id="STX32255.1"/>
    </source>
</evidence>
<dbReference type="Proteomes" id="UP000054735">
    <property type="component" value="Unassembled WGS sequence"/>
</dbReference>
<proteinExistence type="predicted"/>
<dbReference type="Pfam" id="PF04351">
    <property type="entry name" value="PilP"/>
    <property type="match status" value="1"/>
</dbReference>
<evidence type="ECO:0000313" key="4">
    <source>
        <dbReference type="Proteomes" id="UP000054735"/>
    </source>
</evidence>
<feature type="chain" id="PRO_5016936898" evidence="1">
    <location>
        <begin position="23"/>
        <end position="175"/>
    </location>
</feature>
<dbReference type="RefSeq" id="WP_058522307.1">
    <property type="nucleotide sequence ID" value="NZ_CAAAHV010000034.1"/>
</dbReference>
<keyword evidence="1" id="KW-0732">Signal</keyword>
<evidence type="ECO:0000256" key="1">
    <source>
        <dbReference type="SAM" id="SignalP"/>
    </source>
</evidence>
<dbReference type="PIRSF" id="PIRSF016481">
    <property type="entry name" value="Pilus_assembly_PilP"/>
    <property type="match status" value="1"/>
</dbReference>
<name>A0A378IBV4_9GAMM</name>
<dbReference type="Gene3D" id="2.30.30.830">
    <property type="match status" value="1"/>
</dbReference>
<dbReference type="STRING" id="28083.Lbir_0190"/>
<reference evidence="2 4" key="1">
    <citation type="submission" date="2015-11" db="EMBL/GenBank/DDBJ databases">
        <title>Genomic analysis of 38 Legionella species identifies large and diverse effector repertoires.</title>
        <authorList>
            <person name="Burstein D."/>
            <person name="Amaro F."/>
            <person name="Zusman T."/>
            <person name="Lifshitz Z."/>
            <person name="Cohen O."/>
            <person name="Gilbert J.A."/>
            <person name="Pupko T."/>
            <person name="Shuman H.A."/>
            <person name="Segal G."/>
        </authorList>
    </citation>
    <scope>NUCLEOTIDE SEQUENCE [LARGE SCALE GENOMIC DNA]</scope>
    <source>
        <strain evidence="2 4">CDC#1407-AL-14</strain>
    </source>
</reference>
<protein>
    <submittedName>
        <fullName evidence="3">Type IV pilus biogenesis protein PilP</fullName>
    </submittedName>
</protein>
<evidence type="ECO:0000313" key="2">
    <source>
        <dbReference type="EMBL" id="KTC76121.1"/>
    </source>
</evidence>
<accession>A0A378IBV4</accession>
<feature type="signal peptide" evidence="1">
    <location>
        <begin position="1"/>
        <end position="22"/>
    </location>
</feature>
<dbReference type="PROSITE" id="PS51257">
    <property type="entry name" value="PROKAR_LIPOPROTEIN"/>
    <property type="match status" value="1"/>
</dbReference>
<dbReference type="AlphaFoldDB" id="A0A378IBV4"/>
<dbReference type="EMBL" id="LNXT01000001">
    <property type="protein sequence ID" value="KTC76121.1"/>
    <property type="molecule type" value="Genomic_DNA"/>
</dbReference>
<evidence type="ECO:0000313" key="5">
    <source>
        <dbReference type="Proteomes" id="UP000255066"/>
    </source>
</evidence>
<dbReference type="EMBL" id="UGNW01000001">
    <property type="protein sequence ID" value="STX32255.1"/>
    <property type="molecule type" value="Genomic_DNA"/>
</dbReference>
<organism evidence="3 5">
    <name type="scientific">Legionella birminghamensis</name>
    <dbReference type="NCBI Taxonomy" id="28083"/>
    <lineage>
        <taxon>Bacteria</taxon>
        <taxon>Pseudomonadati</taxon>
        <taxon>Pseudomonadota</taxon>
        <taxon>Gammaproteobacteria</taxon>
        <taxon>Legionellales</taxon>
        <taxon>Legionellaceae</taxon>
        <taxon>Legionella</taxon>
    </lineage>
</organism>
<dbReference type="InterPro" id="IPR007446">
    <property type="entry name" value="PilP"/>
</dbReference>
<keyword evidence="4" id="KW-1185">Reference proteome</keyword>